<reference evidence="4 5" key="1">
    <citation type="submission" date="2019-10" db="EMBL/GenBank/DDBJ databases">
        <title>Draft whole-genome sequence of the purple nonsulfur photosynthetic bacterium Roseospira navarrensis DSM 15114.</title>
        <authorList>
            <person name="Kyndt J.A."/>
            <person name="Meyer T.E."/>
        </authorList>
    </citation>
    <scope>NUCLEOTIDE SEQUENCE [LARGE SCALE GENOMIC DNA]</scope>
    <source>
        <strain evidence="4 5">DSM 15114</strain>
    </source>
</reference>
<accession>A0A7X1ZEH8</accession>
<feature type="domain" description="Double zinc ribbon" evidence="3">
    <location>
        <begin position="26"/>
        <end position="92"/>
    </location>
</feature>
<protein>
    <submittedName>
        <fullName evidence="4">ComF family protein</fullName>
    </submittedName>
</protein>
<dbReference type="RefSeq" id="WP_153344202.1">
    <property type="nucleotide sequence ID" value="NZ_WIVE01000032.1"/>
</dbReference>
<comment type="caution">
    <text evidence="4">The sequence shown here is derived from an EMBL/GenBank/DDBJ whole genome shotgun (WGS) entry which is preliminary data.</text>
</comment>
<dbReference type="InterPro" id="IPR044005">
    <property type="entry name" value="DZR_2"/>
</dbReference>
<gene>
    <name evidence="4" type="ORF">GHC57_11205</name>
</gene>
<keyword evidence="5" id="KW-1185">Reference proteome</keyword>
<dbReference type="CDD" id="cd06223">
    <property type="entry name" value="PRTases_typeI"/>
    <property type="match status" value="1"/>
</dbReference>
<dbReference type="PANTHER" id="PTHR47505:SF1">
    <property type="entry name" value="DNA UTILIZATION PROTEIN YHGH"/>
    <property type="match status" value="1"/>
</dbReference>
<proteinExistence type="inferred from homology"/>
<dbReference type="Gene3D" id="3.40.50.2020">
    <property type="match status" value="1"/>
</dbReference>
<dbReference type="Pfam" id="PF00156">
    <property type="entry name" value="Pribosyltran"/>
    <property type="match status" value="1"/>
</dbReference>
<name>A0A7X1ZEH8_9PROT</name>
<evidence type="ECO:0000313" key="5">
    <source>
        <dbReference type="Proteomes" id="UP000434582"/>
    </source>
</evidence>
<dbReference type="InterPro" id="IPR000836">
    <property type="entry name" value="PRTase_dom"/>
</dbReference>
<dbReference type="EMBL" id="WIVE01000032">
    <property type="protein sequence ID" value="MQX37085.1"/>
    <property type="molecule type" value="Genomic_DNA"/>
</dbReference>
<dbReference type="InterPro" id="IPR029057">
    <property type="entry name" value="PRTase-like"/>
</dbReference>
<dbReference type="Proteomes" id="UP000434582">
    <property type="component" value="Unassembled WGS sequence"/>
</dbReference>
<evidence type="ECO:0000259" key="2">
    <source>
        <dbReference type="Pfam" id="PF00156"/>
    </source>
</evidence>
<evidence type="ECO:0000259" key="3">
    <source>
        <dbReference type="Pfam" id="PF18912"/>
    </source>
</evidence>
<dbReference type="InterPro" id="IPR051910">
    <property type="entry name" value="ComF/GntX_DNA_util-trans"/>
</dbReference>
<evidence type="ECO:0000256" key="1">
    <source>
        <dbReference type="ARBA" id="ARBA00008007"/>
    </source>
</evidence>
<comment type="similarity">
    <text evidence="1">Belongs to the ComF/GntX family.</text>
</comment>
<dbReference type="Pfam" id="PF18912">
    <property type="entry name" value="DZR_2"/>
    <property type="match status" value="1"/>
</dbReference>
<organism evidence="4 5">
    <name type="scientific">Roseospira navarrensis</name>
    <dbReference type="NCBI Taxonomy" id="140058"/>
    <lineage>
        <taxon>Bacteria</taxon>
        <taxon>Pseudomonadati</taxon>
        <taxon>Pseudomonadota</taxon>
        <taxon>Alphaproteobacteria</taxon>
        <taxon>Rhodospirillales</taxon>
        <taxon>Rhodospirillaceae</taxon>
        <taxon>Roseospira</taxon>
    </lineage>
</organism>
<sequence>MTTVSNHPLVPLRRAVTRGAATLRPALDLVLPPRCLRCGDLVADPGALCADCFQAVAFITRPQCARCGVPFGGDWGEPEADEAEGLLCGVCLRRRPAYTRARAALVYDDGARPLVLAFKHADRTDAAGALAGWMARAGADVLDSADLVVPVPLHRWRLWRRRYNQSALLARAVAARAGRSWSPGVLTRARATPTQGGRSRRGRAENVRGAFQVVRPERVEGRRVLLVDDVLTTGATVEEGARVLKRAGAVAVDVLTLARVVLHADGEAP</sequence>
<dbReference type="AlphaFoldDB" id="A0A7X1ZEH8"/>
<feature type="domain" description="Phosphoribosyltransferase" evidence="2">
    <location>
        <begin position="214"/>
        <end position="258"/>
    </location>
</feature>
<dbReference type="SUPFAM" id="SSF53271">
    <property type="entry name" value="PRTase-like"/>
    <property type="match status" value="1"/>
</dbReference>
<dbReference type="PANTHER" id="PTHR47505">
    <property type="entry name" value="DNA UTILIZATION PROTEIN YHGH"/>
    <property type="match status" value="1"/>
</dbReference>
<evidence type="ECO:0000313" key="4">
    <source>
        <dbReference type="EMBL" id="MQX37085.1"/>
    </source>
</evidence>
<dbReference type="OrthoDB" id="9779910at2"/>